<dbReference type="CDD" id="cd16936">
    <property type="entry name" value="HATPase_RsbW-like"/>
    <property type="match status" value="1"/>
</dbReference>
<evidence type="ECO:0000313" key="3">
    <source>
        <dbReference type="EMBL" id="UNZ03932.1"/>
    </source>
</evidence>
<name>A0ABY3Z1D8_STRRM</name>
<evidence type="ECO:0000256" key="1">
    <source>
        <dbReference type="ARBA" id="ARBA00022527"/>
    </source>
</evidence>
<gene>
    <name evidence="3" type="ORF">SRIMR7_17370</name>
</gene>
<sequence>MQNIARGDSLQEVLTLASPRTFPGTARSVGQARTYARQAVQKSVPGITEEQLDQVELLVSELVTNACRYGTEPGDLVAVAVTASCAGARIQVHDPARRRPRRKPPNADRQRGRGLLIVEALCDSWGVADRPLGKVVWAVLAW</sequence>
<dbReference type="SUPFAM" id="SSF55874">
    <property type="entry name" value="ATPase domain of HSP90 chaperone/DNA topoisomerase II/histidine kinase"/>
    <property type="match status" value="1"/>
</dbReference>
<dbReference type="Gene3D" id="3.30.565.10">
    <property type="entry name" value="Histidine kinase-like ATPase, C-terminal domain"/>
    <property type="match status" value="1"/>
</dbReference>
<feature type="domain" description="Histidine kinase/HSP90-like ATPase" evidence="2">
    <location>
        <begin position="22"/>
        <end position="139"/>
    </location>
</feature>
<keyword evidence="1" id="KW-0723">Serine/threonine-protein kinase</keyword>
<evidence type="ECO:0000313" key="4">
    <source>
        <dbReference type="Proteomes" id="UP000829494"/>
    </source>
</evidence>
<reference evidence="3 4" key="1">
    <citation type="submission" date="2022-03" db="EMBL/GenBank/DDBJ databases">
        <title>Complete genome of Streptomyces rimosus ssp. rimosus R7 (=ATCC 10970).</title>
        <authorList>
            <person name="Beganovic S."/>
            <person name="Ruckert C."/>
            <person name="Busche T."/>
            <person name="Kalinowski J."/>
            <person name="Wittmann C."/>
        </authorList>
    </citation>
    <scope>NUCLEOTIDE SEQUENCE [LARGE SCALE GENOMIC DNA]</scope>
    <source>
        <strain evidence="3 4">R7</strain>
    </source>
</reference>
<keyword evidence="4" id="KW-1185">Reference proteome</keyword>
<keyword evidence="1" id="KW-0808">Transferase</keyword>
<dbReference type="InterPro" id="IPR003594">
    <property type="entry name" value="HATPase_dom"/>
</dbReference>
<dbReference type="GeneID" id="66856968"/>
<keyword evidence="1" id="KW-0418">Kinase</keyword>
<dbReference type="RefSeq" id="WP_004571936.1">
    <property type="nucleotide sequence ID" value="NZ_CP043497.1"/>
</dbReference>
<proteinExistence type="predicted"/>
<dbReference type="EMBL" id="CP094298">
    <property type="protein sequence ID" value="UNZ03932.1"/>
    <property type="molecule type" value="Genomic_DNA"/>
</dbReference>
<accession>A0ABY3Z1D8</accession>
<organism evidence="3 4">
    <name type="scientific">Streptomyces rimosus subsp. rimosus</name>
    <dbReference type="NCBI Taxonomy" id="132474"/>
    <lineage>
        <taxon>Bacteria</taxon>
        <taxon>Bacillati</taxon>
        <taxon>Actinomycetota</taxon>
        <taxon>Actinomycetes</taxon>
        <taxon>Kitasatosporales</taxon>
        <taxon>Streptomycetaceae</taxon>
        <taxon>Streptomyces</taxon>
    </lineage>
</organism>
<evidence type="ECO:0000259" key="2">
    <source>
        <dbReference type="Pfam" id="PF13581"/>
    </source>
</evidence>
<dbReference type="Proteomes" id="UP000829494">
    <property type="component" value="Chromosome"/>
</dbReference>
<dbReference type="PANTHER" id="PTHR35526:SF3">
    <property type="entry name" value="ANTI-SIGMA-F FACTOR RSBW"/>
    <property type="match status" value="1"/>
</dbReference>
<protein>
    <recommendedName>
        <fullName evidence="2">Histidine kinase/HSP90-like ATPase domain-containing protein</fullName>
    </recommendedName>
</protein>
<dbReference type="PANTHER" id="PTHR35526">
    <property type="entry name" value="ANTI-SIGMA-F FACTOR RSBW-RELATED"/>
    <property type="match status" value="1"/>
</dbReference>
<dbReference type="InterPro" id="IPR050267">
    <property type="entry name" value="Anti-sigma-factor_SerPK"/>
</dbReference>
<dbReference type="Pfam" id="PF13581">
    <property type="entry name" value="HATPase_c_2"/>
    <property type="match status" value="1"/>
</dbReference>
<dbReference type="InterPro" id="IPR036890">
    <property type="entry name" value="HATPase_C_sf"/>
</dbReference>